<dbReference type="GO" id="GO:0016491">
    <property type="term" value="F:oxidoreductase activity"/>
    <property type="evidence" value="ECO:0007669"/>
    <property type="project" value="InterPro"/>
</dbReference>
<dbReference type="OrthoDB" id="412788at2759"/>
<dbReference type="InParanoid" id="A0A409X1N8"/>
<dbReference type="PANTHER" id="PTHR34598:SF3">
    <property type="entry name" value="OXIDOREDUCTASE AN1597"/>
    <property type="match status" value="1"/>
</dbReference>
<comment type="caution">
    <text evidence="2">The sequence shown here is derived from an EMBL/GenBank/DDBJ whole genome shotgun (WGS) entry which is preliminary data.</text>
</comment>
<dbReference type="PANTHER" id="PTHR34598">
    <property type="entry name" value="BLL6449 PROTEIN"/>
    <property type="match status" value="1"/>
</dbReference>
<name>A0A409X1N8_PSICY</name>
<sequence length="278" mass="31657">MPGLTSPATVTTTLTYFTPPTDGERAYQKILGPVDGERSLVKNWDSEERHNITIENVRGREDTVSLDKTGFQYFQHTSKHKSFTSDEEIKAEYYPESIELIKKLTGASRVVLFDHTIRRHRPGTKSLNQPVSQVHVDQTNKAAINQVHRNLPAEEVPELLKKRFQIINLWRPIGTPALDWPLTMCDYRSVAPGDAVPVALIYPEREGETFMVKYNENHKWKYLRGMTPDEVALIKCFDSLQDGSVAVFTPHTGFKDPSTPEGTPPRESIELRSIVFYD</sequence>
<dbReference type="AlphaFoldDB" id="A0A409X1N8"/>
<evidence type="ECO:0008006" key="4">
    <source>
        <dbReference type="Google" id="ProtNLM"/>
    </source>
</evidence>
<dbReference type="NCBIfam" id="NF041278">
    <property type="entry name" value="CmcJ_NvfI_EfuI"/>
    <property type="match status" value="1"/>
</dbReference>
<comment type="similarity">
    <text evidence="1">Belongs to the asaB hydroxylase/desaturase family.</text>
</comment>
<reference evidence="2 3" key="1">
    <citation type="journal article" date="2018" name="Evol. Lett.">
        <title>Horizontal gene cluster transfer increased hallucinogenic mushroom diversity.</title>
        <authorList>
            <person name="Reynolds H.T."/>
            <person name="Vijayakumar V."/>
            <person name="Gluck-Thaler E."/>
            <person name="Korotkin H.B."/>
            <person name="Matheny P.B."/>
            <person name="Slot J.C."/>
        </authorList>
    </citation>
    <scope>NUCLEOTIDE SEQUENCE [LARGE SCALE GENOMIC DNA]</scope>
    <source>
        <strain evidence="2 3">2631</strain>
    </source>
</reference>
<gene>
    <name evidence="2" type="ORF">CVT25_014152</name>
</gene>
<dbReference type="STRING" id="93625.A0A409X1N8"/>
<evidence type="ECO:0000313" key="3">
    <source>
        <dbReference type="Proteomes" id="UP000283269"/>
    </source>
</evidence>
<organism evidence="2 3">
    <name type="scientific">Psilocybe cyanescens</name>
    <dbReference type="NCBI Taxonomy" id="93625"/>
    <lineage>
        <taxon>Eukaryota</taxon>
        <taxon>Fungi</taxon>
        <taxon>Dikarya</taxon>
        <taxon>Basidiomycota</taxon>
        <taxon>Agaricomycotina</taxon>
        <taxon>Agaricomycetes</taxon>
        <taxon>Agaricomycetidae</taxon>
        <taxon>Agaricales</taxon>
        <taxon>Agaricineae</taxon>
        <taxon>Strophariaceae</taxon>
        <taxon>Psilocybe</taxon>
    </lineage>
</organism>
<protein>
    <recommendedName>
        <fullName evidence="4">Methyltransferase</fullName>
    </recommendedName>
</protein>
<accession>A0A409X1N8</accession>
<keyword evidence="3" id="KW-1185">Reference proteome</keyword>
<dbReference type="Proteomes" id="UP000283269">
    <property type="component" value="Unassembled WGS sequence"/>
</dbReference>
<dbReference type="InterPro" id="IPR044053">
    <property type="entry name" value="AsaB-like"/>
</dbReference>
<proteinExistence type="inferred from homology"/>
<evidence type="ECO:0000256" key="1">
    <source>
        <dbReference type="ARBA" id="ARBA00023604"/>
    </source>
</evidence>
<evidence type="ECO:0000313" key="2">
    <source>
        <dbReference type="EMBL" id="PPQ84694.1"/>
    </source>
</evidence>
<dbReference type="EMBL" id="NHYD01002829">
    <property type="protein sequence ID" value="PPQ84694.1"/>
    <property type="molecule type" value="Genomic_DNA"/>
</dbReference>